<evidence type="ECO:0000256" key="2">
    <source>
        <dbReference type="SAM" id="MobiDB-lite"/>
    </source>
</evidence>
<evidence type="ECO:0000313" key="3">
    <source>
        <dbReference type="EMBL" id="KAJ4824613.1"/>
    </source>
</evidence>
<feature type="compositionally biased region" description="Basic and acidic residues" evidence="2">
    <location>
        <begin position="637"/>
        <end position="651"/>
    </location>
</feature>
<evidence type="ECO:0000313" key="4">
    <source>
        <dbReference type="Proteomes" id="UP001141552"/>
    </source>
</evidence>
<dbReference type="AlphaFoldDB" id="A0A9Q0F434"/>
<dbReference type="EMBL" id="JAKUCV010007141">
    <property type="protein sequence ID" value="KAJ4824613.1"/>
    <property type="molecule type" value="Genomic_DNA"/>
</dbReference>
<dbReference type="PANTHER" id="PTHR34121:SF1">
    <property type="entry name" value="FILAMIN-A-INTERACTING PROTEIN 1"/>
    <property type="match status" value="1"/>
</dbReference>
<proteinExistence type="predicted"/>
<dbReference type="Proteomes" id="UP001141552">
    <property type="component" value="Unassembled WGS sequence"/>
</dbReference>
<feature type="coiled-coil region" evidence="1">
    <location>
        <begin position="350"/>
        <end position="412"/>
    </location>
</feature>
<sequence>MSWLRSAVNKAVEVGNKNNLTRAVKNYADTVVHQAGQAVAEGAKIFQERIATRNYRSVKQTIKRLEEAAVSCRGPERVLLLKRWLLALTELEKLTASPPEETNKPPEQTIPSDEARKQPMVLYYDPDMGGEPMNFRDVFLQSQALEGITLSMILEAPSEEEISLLLVLFRLCLNGGKEVHNAIVSSIQDLATAFASYQDEVLVKREELLQFAQKAITGLKINVDLGRLDADAMKLKSKLDEMNGSEKSSSGGQGKVPDEPTKASLEALKEALARIRISSRLEEILLRKKNLSFGDSPEVHAQKIDKLKILSESLASSATKAEKRILDHRLQKEEALKVRVAKADESSGKEKEITAEIAVYERKRDELEAELKKVNISLAAANARLRNAIEERDQFEEANNKIIEHLKAKEDELSKSIDASKVEADVISTWINFLEDTWVLQRSYTEYKEKKVNDELERHEEYFANLAISLLSDYKKKLEPSITLIAKFVENLNILSKRSEEANPGSDDSKVLNPKKNLEEEYLDHEAEIVTTFSVVDNMREQFYAHHGAIARKGDARIKELFDDIEKLRAQFESIERPRLELETPSAELETPSEKLLETASHPSEQDSNTKKPASAEPPEASSVEVEHGLDPVAELAKLESEFGKDGRDYSTEEIGDWEFDELERELRSS</sequence>
<name>A0A9Q0F434_9ROSI</name>
<feature type="region of interest" description="Disordered" evidence="2">
    <location>
        <begin position="240"/>
        <end position="260"/>
    </location>
</feature>
<reference evidence="3" key="1">
    <citation type="submission" date="2022-02" db="EMBL/GenBank/DDBJ databases">
        <authorList>
            <person name="Henning P.M."/>
            <person name="McCubbin A.G."/>
            <person name="Shore J.S."/>
        </authorList>
    </citation>
    <scope>NUCLEOTIDE SEQUENCE</scope>
    <source>
        <strain evidence="3">F60SS</strain>
        <tissue evidence="3">Leaves</tissue>
    </source>
</reference>
<organism evidence="3 4">
    <name type="scientific">Turnera subulata</name>
    <dbReference type="NCBI Taxonomy" id="218843"/>
    <lineage>
        <taxon>Eukaryota</taxon>
        <taxon>Viridiplantae</taxon>
        <taxon>Streptophyta</taxon>
        <taxon>Embryophyta</taxon>
        <taxon>Tracheophyta</taxon>
        <taxon>Spermatophyta</taxon>
        <taxon>Magnoliopsida</taxon>
        <taxon>eudicotyledons</taxon>
        <taxon>Gunneridae</taxon>
        <taxon>Pentapetalae</taxon>
        <taxon>rosids</taxon>
        <taxon>fabids</taxon>
        <taxon>Malpighiales</taxon>
        <taxon>Passifloraceae</taxon>
        <taxon>Turnera</taxon>
    </lineage>
</organism>
<accession>A0A9Q0F434</accession>
<gene>
    <name evidence="3" type="ORF">Tsubulata_010932</name>
</gene>
<protein>
    <submittedName>
        <fullName evidence="3">Uncharacterized protein</fullName>
    </submittedName>
</protein>
<keyword evidence="4" id="KW-1185">Reference proteome</keyword>
<keyword evidence="1" id="KW-0175">Coiled coil</keyword>
<feature type="region of interest" description="Disordered" evidence="2">
    <location>
        <begin position="96"/>
        <end position="116"/>
    </location>
</feature>
<dbReference type="PANTHER" id="PTHR34121">
    <property type="entry name" value="MYOSIN-11"/>
    <property type="match status" value="1"/>
</dbReference>
<comment type="caution">
    <text evidence="3">The sequence shown here is derived from an EMBL/GenBank/DDBJ whole genome shotgun (WGS) entry which is preliminary data.</text>
</comment>
<dbReference type="OrthoDB" id="2019255at2759"/>
<feature type="region of interest" description="Disordered" evidence="2">
    <location>
        <begin position="579"/>
        <end position="656"/>
    </location>
</feature>
<reference evidence="3" key="2">
    <citation type="journal article" date="2023" name="Plants (Basel)">
        <title>Annotation of the Turnera subulata (Passifloraceae) Draft Genome Reveals the S-Locus Evolved after the Divergence of Turneroideae from Passifloroideae in a Stepwise Manner.</title>
        <authorList>
            <person name="Henning P.M."/>
            <person name="Roalson E.H."/>
            <person name="Mir W."/>
            <person name="McCubbin A.G."/>
            <person name="Shore J.S."/>
        </authorList>
    </citation>
    <scope>NUCLEOTIDE SEQUENCE</scope>
    <source>
        <strain evidence="3">F60SS</strain>
    </source>
</reference>
<evidence type="ECO:0000256" key="1">
    <source>
        <dbReference type="SAM" id="Coils"/>
    </source>
</evidence>